<accession>A0A9W9QD77</accession>
<reference evidence="2" key="1">
    <citation type="submission" date="2022-12" db="EMBL/GenBank/DDBJ databases">
        <authorList>
            <person name="Petersen C."/>
        </authorList>
    </citation>
    <scope>NUCLEOTIDE SEQUENCE</scope>
    <source>
        <strain evidence="2">IBT 35673</strain>
    </source>
</reference>
<protein>
    <submittedName>
        <fullName evidence="2">Uncharacterized protein</fullName>
    </submittedName>
</protein>
<feature type="region of interest" description="Disordered" evidence="1">
    <location>
        <begin position="1"/>
        <end position="22"/>
    </location>
</feature>
<organism evidence="2 3">
    <name type="scientific">Penicillium brevicompactum</name>
    <dbReference type="NCBI Taxonomy" id="5074"/>
    <lineage>
        <taxon>Eukaryota</taxon>
        <taxon>Fungi</taxon>
        <taxon>Dikarya</taxon>
        <taxon>Ascomycota</taxon>
        <taxon>Pezizomycotina</taxon>
        <taxon>Eurotiomycetes</taxon>
        <taxon>Eurotiomycetidae</taxon>
        <taxon>Eurotiales</taxon>
        <taxon>Aspergillaceae</taxon>
        <taxon>Penicillium</taxon>
    </lineage>
</organism>
<evidence type="ECO:0000256" key="1">
    <source>
        <dbReference type="SAM" id="MobiDB-lite"/>
    </source>
</evidence>
<dbReference type="AlphaFoldDB" id="A0A9W9QD77"/>
<comment type="caution">
    <text evidence="2">The sequence shown here is derived from an EMBL/GenBank/DDBJ whole genome shotgun (WGS) entry which is preliminary data.</text>
</comment>
<evidence type="ECO:0000313" key="3">
    <source>
        <dbReference type="Proteomes" id="UP001147695"/>
    </source>
</evidence>
<dbReference type="EMBL" id="JAPZBQ010000005">
    <property type="protein sequence ID" value="KAJ5329047.1"/>
    <property type="molecule type" value="Genomic_DNA"/>
</dbReference>
<reference evidence="2" key="2">
    <citation type="journal article" date="2023" name="IMA Fungus">
        <title>Comparative genomic study of the Penicillium genus elucidates a diverse pangenome and 15 lateral gene transfer events.</title>
        <authorList>
            <person name="Petersen C."/>
            <person name="Sorensen T."/>
            <person name="Nielsen M.R."/>
            <person name="Sondergaard T.E."/>
            <person name="Sorensen J.L."/>
            <person name="Fitzpatrick D.A."/>
            <person name="Frisvad J.C."/>
            <person name="Nielsen K.L."/>
        </authorList>
    </citation>
    <scope>NUCLEOTIDE SEQUENCE</scope>
    <source>
        <strain evidence="2">IBT 35673</strain>
    </source>
</reference>
<sequence>MKAVKKGGIRPSRGSDRSKSSIQSDEYLRKIRNWDQFEYNARKHYLKTQLSGNVLGYTGPGGAFEMSSNEVFLCGDESSVVARFGQNVGHVMTKVFQTDRSQDNSLRDISFGDYRALREDKSSAKCPDIAIGKKEVTGKKEAIGKKRELLCVGEAKTPWSVDLDGIKYADKNGVPFRRLLGQISGYMNQLNLKYGFLTTYEKTIFLKRETHPDFKAQTHNLVLWHSPAIYHNTPSQAVPENQIHAIEYMKKVSLRECFLYFVSLAQVETFAGNKEELAHYVGPGTGRYSANDELTEPSTGGDPGNGDNDNHGMAGTFS</sequence>
<feature type="region of interest" description="Disordered" evidence="1">
    <location>
        <begin position="288"/>
        <end position="318"/>
    </location>
</feature>
<gene>
    <name evidence="2" type="ORF">N7452_009437</name>
</gene>
<evidence type="ECO:0000313" key="2">
    <source>
        <dbReference type="EMBL" id="KAJ5329047.1"/>
    </source>
</evidence>
<name>A0A9W9QD77_PENBR</name>
<proteinExistence type="predicted"/>
<dbReference type="Proteomes" id="UP001147695">
    <property type="component" value="Unassembled WGS sequence"/>
</dbReference>